<feature type="transmembrane region" description="Helical" evidence="1">
    <location>
        <begin position="41"/>
        <end position="60"/>
    </location>
</feature>
<reference evidence="2 3" key="1">
    <citation type="submission" date="2016-06" db="EMBL/GenBank/DDBJ databases">
        <title>Draft genome sequence of Flavobacterium succinicans strain DD5b.</title>
        <authorList>
            <person name="Poehlein A."/>
            <person name="Daniel R."/>
            <person name="Simeonova D.D."/>
        </authorList>
    </citation>
    <scope>NUCLEOTIDE SEQUENCE [LARGE SCALE GENOMIC DNA]</scope>
    <source>
        <strain evidence="2 3">DD5b</strain>
    </source>
</reference>
<keyword evidence="1" id="KW-0472">Membrane</keyword>
<dbReference type="PATRIC" id="fig|29536.5.peg.2663"/>
<dbReference type="EMBL" id="JMTM01000070">
    <property type="protein sequence ID" value="OAZ02892.1"/>
    <property type="molecule type" value="Genomic_DNA"/>
</dbReference>
<accession>A0A199XN93</accession>
<keyword evidence="1" id="KW-0812">Transmembrane</keyword>
<proteinExistence type="predicted"/>
<name>A0A199XN93_9FLAO</name>
<dbReference type="AlphaFoldDB" id="A0A199XN93"/>
<comment type="caution">
    <text evidence="2">The sequence shown here is derived from an EMBL/GenBank/DDBJ whole genome shotgun (WGS) entry which is preliminary data.</text>
</comment>
<dbReference type="Proteomes" id="UP000093807">
    <property type="component" value="Unassembled WGS sequence"/>
</dbReference>
<evidence type="ECO:0000256" key="1">
    <source>
        <dbReference type="SAM" id="Phobius"/>
    </source>
</evidence>
<evidence type="ECO:0000313" key="2">
    <source>
        <dbReference type="EMBL" id="OAZ02892.1"/>
    </source>
</evidence>
<feature type="transmembrane region" description="Helical" evidence="1">
    <location>
        <begin position="13"/>
        <end position="34"/>
    </location>
</feature>
<gene>
    <name evidence="2" type="ORF">FLB_25630</name>
</gene>
<keyword evidence="1" id="KW-1133">Transmembrane helix</keyword>
<protein>
    <submittedName>
        <fullName evidence="2">Uncharacterized protein</fullName>
    </submittedName>
</protein>
<keyword evidence="3" id="KW-1185">Reference proteome</keyword>
<sequence length="64" mass="7906">MCDLYKIMFFIELFAWFVLILVIWLCIQQIVLVFKTVKKELYVFFSGFFYALYKINIKIVKYLF</sequence>
<organism evidence="2 3">
    <name type="scientific">Flavobacterium succinicans</name>
    <dbReference type="NCBI Taxonomy" id="29536"/>
    <lineage>
        <taxon>Bacteria</taxon>
        <taxon>Pseudomonadati</taxon>
        <taxon>Bacteroidota</taxon>
        <taxon>Flavobacteriia</taxon>
        <taxon>Flavobacteriales</taxon>
        <taxon>Flavobacteriaceae</taxon>
        <taxon>Flavobacterium</taxon>
    </lineage>
</organism>
<evidence type="ECO:0000313" key="3">
    <source>
        <dbReference type="Proteomes" id="UP000093807"/>
    </source>
</evidence>